<organism evidence="3 4">
    <name type="scientific">Elaeis guineensis var. tenera</name>
    <name type="common">Oil palm</name>
    <dbReference type="NCBI Taxonomy" id="51953"/>
    <lineage>
        <taxon>Eukaryota</taxon>
        <taxon>Viridiplantae</taxon>
        <taxon>Streptophyta</taxon>
        <taxon>Embryophyta</taxon>
        <taxon>Tracheophyta</taxon>
        <taxon>Spermatophyta</taxon>
        <taxon>Magnoliopsida</taxon>
        <taxon>Liliopsida</taxon>
        <taxon>Arecaceae</taxon>
        <taxon>Arecoideae</taxon>
        <taxon>Cocoseae</taxon>
        <taxon>Elaeidinae</taxon>
        <taxon>Elaeis</taxon>
    </lineage>
</organism>
<evidence type="ECO:0000313" key="3">
    <source>
        <dbReference type="Proteomes" id="UP000504607"/>
    </source>
</evidence>
<reference evidence="4" key="1">
    <citation type="submission" date="2025-08" db="UniProtKB">
        <authorList>
            <consortium name="RefSeq"/>
        </authorList>
    </citation>
    <scope>IDENTIFICATION</scope>
</reference>
<name>A0A6I9QAE0_ELAGV</name>
<dbReference type="InterPro" id="IPR012337">
    <property type="entry name" value="RNaseH-like_sf"/>
</dbReference>
<dbReference type="OrthoDB" id="1935496at2759"/>
<dbReference type="PANTHER" id="PTHR23272">
    <property type="entry name" value="BED FINGER-RELATED"/>
    <property type="match status" value="1"/>
</dbReference>
<feature type="compositionally biased region" description="Low complexity" evidence="1">
    <location>
        <begin position="186"/>
        <end position="202"/>
    </location>
</feature>
<evidence type="ECO:0000256" key="1">
    <source>
        <dbReference type="SAM" id="MobiDB-lite"/>
    </source>
</evidence>
<dbReference type="Pfam" id="PF14372">
    <property type="entry name" value="hAT-like_RNase-H"/>
    <property type="match status" value="1"/>
</dbReference>
<proteinExistence type="predicted"/>
<dbReference type="SUPFAM" id="SSF53098">
    <property type="entry name" value="Ribonuclease H-like"/>
    <property type="match status" value="1"/>
</dbReference>
<dbReference type="KEGG" id="egu:105032757"/>
<dbReference type="GO" id="GO:0003677">
    <property type="term" value="F:DNA binding"/>
    <property type="evidence" value="ECO:0007669"/>
    <property type="project" value="InterPro"/>
</dbReference>
<evidence type="ECO:0000259" key="2">
    <source>
        <dbReference type="Pfam" id="PF14372"/>
    </source>
</evidence>
<dbReference type="InParanoid" id="A0A6I9QAE0"/>
<accession>A0A6I9QAE0</accession>
<dbReference type="Proteomes" id="UP000504607">
    <property type="component" value="Unplaced"/>
</dbReference>
<keyword evidence="3" id="KW-1185">Reference proteome</keyword>
<evidence type="ECO:0000313" key="4">
    <source>
        <dbReference type="RefSeq" id="XP_010905610.1"/>
    </source>
</evidence>
<dbReference type="InterPro" id="IPR025525">
    <property type="entry name" value="hAT-like_transposase_RNase-H"/>
</dbReference>
<dbReference type="AlphaFoldDB" id="A0A6I9QAE0"/>
<feature type="domain" description="hAT-like transposase RNase-H fold" evidence="2">
    <location>
        <begin position="117"/>
        <end position="180"/>
    </location>
</feature>
<gene>
    <name evidence="4" type="primary">LOC105032757</name>
</gene>
<dbReference type="RefSeq" id="XP_010905610.1">
    <property type="nucleotide sequence ID" value="XM_010907308.1"/>
</dbReference>
<dbReference type="GeneID" id="105032757"/>
<protein>
    <submittedName>
        <fullName evidence="4">Zinc finger BED domain-containing protein RICESLEEPER 2-like</fullName>
    </submittedName>
</protein>
<sequence>MLMILKDTLLRNKKLILEEKLFHIRCAARILNLLVQDGLVEIKGIIENIREDVKYVNQSDARLKVFFDIAQKLQLKDRKFKDRESHYDHLPEPEDWEKVEMVYEVLKVFNIATHVISGSDYPTANLYLTKIYRVKEVIDNAAMNGNNFMRHMALSMKEKFDKYWGQCNLVMAIACVLDPRDEIANNSEGNSGSYSTNSSTLNAQSSDSGMSKLISLIRQQESIPPTKSDLDSYLVKGCVSCDDNASFSVLQW</sequence>
<dbReference type="PANTHER" id="PTHR23272:SF182">
    <property type="entry name" value="OS09G0381850 PROTEIN"/>
    <property type="match status" value="1"/>
</dbReference>
<feature type="region of interest" description="Disordered" evidence="1">
    <location>
        <begin position="186"/>
        <end position="206"/>
    </location>
</feature>